<sequence length="530" mass="57894">MGLSLPFLHNKNNLGSTFAALNSHFEENSCAVFSSIIATIGAPVMLTAEEVRKHDSRRSCWVVISGEVYDVTEFLNQHPGGPASILRCAGRDATEEYEPVHPPGTIETHLDKEKHLGPIDVTTIDAQKAADVVAQTSRDSEELAPLSTLQNLDDFESEARKVVSKKAWVYFSSSADSTTAHARNRLDWTRVNLRPRILRNVGKPVSMRRRIMGHDSSLPFFIAPAAQARLGHPDGELCLARGAARYNIPYCSSTYSSIAHKDLAKCLAEERKGGALLWQLYVPIATENAKSLIAEAKKLGFKALVITVDSAVIGRREEDDRYKAELDHAAGIELARSANPAGAAPILRGAHSSTLNWDDLTWIRQAWNDTGPVILKGIQTAEDALLAAEAGVDGIYLSNHGGRQLDYAPSSLQTLLEIRKFYPHLLETLEIYLDGGVTRGTDILKAICLGATAVALGRPFMYALTGYGTAGVCKAIEILSDQMETSMRLMGVTELSQLTEFYVNTAILEQELPRRIDQRDGNAGKVSSKL</sequence>
<reference evidence="1" key="1">
    <citation type="submission" date="2023-07" db="EMBL/GenBank/DDBJ databases">
        <title>Black Yeasts Isolated from many extreme environments.</title>
        <authorList>
            <person name="Coleine C."/>
            <person name="Stajich J.E."/>
            <person name="Selbmann L."/>
        </authorList>
    </citation>
    <scope>NUCLEOTIDE SEQUENCE</scope>
    <source>
        <strain evidence="1">CCFEE 5714</strain>
    </source>
</reference>
<accession>A0ACC3NXG3</accession>
<dbReference type="Proteomes" id="UP001281147">
    <property type="component" value="Unassembled WGS sequence"/>
</dbReference>
<evidence type="ECO:0000313" key="1">
    <source>
        <dbReference type="EMBL" id="KAK3724823.1"/>
    </source>
</evidence>
<gene>
    <name evidence="1" type="ORF">LTR37_000871</name>
</gene>
<dbReference type="EMBL" id="JAUTXU010000004">
    <property type="protein sequence ID" value="KAK3724823.1"/>
    <property type="molecule type" value="Genomic_DNA"/>
</dbReference>
<keyword evidence="2" id="KW-1185">Reference proteome</keyword>
<comment type="caution">
    <text evidence="1">The sequence shown here is derived from an EMBL/GenBank/DDBJ whole genome shotgun (WGS) entry which is preliminary data.</text>
</comment>
<protein>
    <submittedName>
        <fullName evidence="1">Uncharacterized protein</fullName>
    </submittedName>
</protein>
<organism evidence="1 2">
    <name type="scientific">Vermiconidia calcicola</name>
    <dbReference type="NCBI Taxonomy" id="1690605"/>
    <lineage>
        <taxon>Eukaryota</taxon>
        <taxon>Fungi</taxon>
        <taxon>Dikarya</taxon>
        <taxon>Ascomycota</taxon>
        <taxon>Pezizomycotina</taxon>
        <taxon>Dothideomycetes</taxon>
        <taxon>Dothideomycetidae</taxon>
        <taxon>Mycosphaerellales</taxon>
        <taxon>Extremaceae</taxon>
        <taxon>Vermiconidia</taxon>
    </lineage>
</organism>
<evidence type="ECO:0000313" key="2">
    <source>
        <dbReference type="Proteomes" id="UP001281147"/>
    </source>
</evidence>
<name>A0ACC3NXG3_9PEZI</name>
<proteinExistence type="predicted"/>